<accession>A0ABP3LRD3</accession>
<dbReference type="InterPro" id="IPR050707">
    <property type="entry name" value="HTH_MetabolicPath_Reg"/>
</dbReference>
<dbReference type="SUPFAM" id="SSF55781">
    <property type="entry name" value="GAF domain-like"/>
    <property type="match status" value="1"/>
</dbReference>
<dbReference type="PROSITE" id="PS51077">
    <property type="entry name" value="HTH_ICLR"/>
    <property type="match status" value="1"/>
</dbReference>
<dbReference type="Gene3D" id="1.10.10.10">
    <property type="entry name" value="Winged helix-like DNA-binding domain superfamily/Winged helix DNA-binding domain"/>
    <property type="match status" value="1"/>
</dbReference>
<dbReference type="Pfam" id="PF01614">
    <property type="entry name" value="IclR_C"/>
    <property type="match status" value="1"/>
</dbReference>
<gene>
    <name evidence="6" type="ORF">GCM10009097_21550</name>
</gene>
<protein>
    <submittedName>
        <fullName evidence="6">IclR family transcriptional regulator</fullName>
    </submittedName>
</protein>
<dbReference type="EMBL" id="BAAAEN010000006">
    <property type="protein sequence ID" value="GAA0504342.1"/>
    <property type="molecule type" value="Genomic_DNA"/>
</dbReference>
<dbReference type="SUPFAM" id="SSF46785">
    <property type="entry name" value="Winged helix' DNA-binding domain"/>
    <property type="match status" value="1"/>
</dbReference>
<dbReference type="InterPro" id="IPR005471">
    <property type="entry name" value="Tscrpt_reg_IclR_N"/>
</dbReference>
<dbReference type="InterPro" id="IPR014757">
    <property type="entry name" value="Tscrpt_reg_IclR_C"/>
</dbReference>
<keyword evidence="3" id="KW-0804">Transcription</keyword>
<dbReference type="PANTHER" id="PTHR30136">
    <property type="entry name" value="HELIX-TURN-HELIX TRANSCRIPTIONAL REGULATOR, ICLR FAMILY"/>
    <property type="match status" value="1"/>
</dbReference>
<dbReference type="Pfam" id="PF09339">
    <property type="entry name" value="HTH_IclR"/>
    <property type="match status" value="1"/>
</dbReference>
<evidence type="ECO:0000256" key="1">
    <source>
        <dbReference type="ARBA" id="ARBA00023015"/>
    </source>
</evidence>
<dbReference type="PANTHER" id="PTHR30136:SF39">
    <property type="entry name" value="TRANSCRIPTIONAL REGULATORY PROTEIN"/>
    <property type="match status" value="1"/>
</dbReference>
<reference evidence="7" key="1">
    <citation type="journal article" date="2019" name="Int. J. Syst. Evol. Microbiol.">
        <title>The Global Catalogue of Microorganisms (GCM) 10K type strain sequencing project: providing services to taxonomists for standard genome sequencing and annotation.</title>
        <authorList>
            <consortium name="The Broad Institute Genomics Platform"/>
            <consortium name="The Broad Institute Genome Sequencing Center for Infectious Disease"/>
            <person name="Wu L."/>
            <person name="Ma J."/>
        </authorList>
    </citation>
    <scope>NUCLEOTIDE SEQUENCE [LARGE SCALE GENOMIC DNA]</scope>
    <source>
        <strain evidence="7">JCM 14330</strain>
    </source>
</reference>
<organism evidence="6 7">
    <name type="scientific">Pigmentiphaga daeguensis</name>
    <dbReference type="NCBI Taxonomy" id="414049"/>
    <lineage>
        <taxon>Bacteria</taxon>
        <taxon>Pseudomonadati</taxon>
        <taxon>Pseudomonadota</taxon>
        <taxon>Betaproteobacteria</taxon>
        <taxon>Burkholderiales</taxon>
        <taxon>Alcaligenaceae</taxon>
        <taxon>Pigmentiphaga</taxon>
    </lineage>
</organism>
<feature type="domain" description="IclR-ED" evidence="5">
    <location>
        <begin position="71"/>
        <end position="261"/>
    </location>
</feature>
<dbReference type="PROSITE" id="PS51078">
    <property type="entry name" value="ICLR_ED"/>
    <property type="match status" value="1"/>
</dbReference>
<evidence type="ECO:0000259" key="5">
    <source>
        <dbReference type="PROSITE" id="PS51078"/>
    </source>
</evidence>
<keyword evidence="2" id="KW-0238">DNA-binding</keyword>
<dbReference type="RefSeq" id="WP_343927500.1">
    <property type="nucleotide sequence ID" value="NZ_BAAAEN010000006.1"/>
</dbReference>
<name>A0ABP3LRD3_9BURK</name>
<sequence>MRTEAPASQTVARAMELLRLVSSSRREGMRLNDIVEIGELSKPTVYRLLKELVNCGLLMRSPDKRYFLGQFAYELGLSASAHFHLREMCQPYVSRIAQETGDTVFLVVRSGPDSFCLDRQTGNYPIKVFSVEVGHRQPLGIGAGGLALLSWLPQDEREAVIARNSVRLSMYGGLDERRLRRLVEEARGAGHSRIADFAIPGVTGVGVPVLDRVGVPMLALSVTSVSARMAPSHQGEALHVLCQEAAKLQGLLNNTAPALRK</sequence>
<evidence type="ECO:0000259" key="4">
    <source>
        <dbReference type="PROSITE" id="PS51077"/>
    </source>
</evidence>
<dbReference type="SMART" id="SM00346">
    <property type="entry name" value="HTH_ICLR"/>
    <property type="match status" value="1"/>
</dbReference>
<dbReference type="Gene3D" id="3.30.450.40">
    <property type="match status" value="1"/>
</dbReference>
<evidence type="ECO:0000313" key="6">
    <source>
        <dbReference type="EMBL" id="GAA0504342.1"/>
    </source>
</evidence>
<keyword evidence="1" id="KW-0805">Transcription regulation</keyword>
<evidence type="ECO:0000313" key="7">
    <source>
        <dbReference type="Proteomes" id="UP001501706"/>
    </source>
</evidence>
<keyword evidence="7" id="KW-1185">Reference proteome</keyword>
<evidence type="ECO:0000256" key="3">
    <source>
        <dbReference type="ARBA" id="ARBA00023163"/>
    </source>
</evidence>
<proteinExistence type="predicted"/>
<evidence type="ECO:0000256" key="2">
    <source>
        <dbReference type="ARBA" id="ARBA00023125"/>
    </source>
</evidence>
<feature type="domain" description="HTH iclR-type" evidence="4">
    <location>
        <begin position="8"/>
        <end position="70"/>
    </location>
</feature>
<dbReference type="InterPro" id="IPR036390">
    <property type="entry name" value="WH_DNA-bd_sf"/>
</dbReference>
<dbReference type="InterPro" id="IPR029016">
    <property type="entry name" value="GAF-like_dom_sf"/>
</dbReference>
<dbReference type="InterPro" id="IPR036388">
    <property type="entry name" value="WH-like_DNA-bd_sf"/>
</dbReference>
<comment type="caution">
    <text evidence="6">The sequence shown here is derived from an EMBL/GenBank/DDBJ whole genome shotgun (WGS) entry which is preliminary data.</text>
</comment>
<dbReference type="Proteomes" id="UP001501706">
    <property type="component" value="Unassembled WGS sequence"/>
</dbReference>